<reference evidence="2 3" key="1">
    <citation type="submission" date="2019-09" db="EMBL/GenBank/DDBJ databases">
        <title>Draft Whole-Genome sequence of Blastochloris sulfoviridis DSM 729.</title>
        <authorList>
            <person name="Meyer T.E."/>
            <person name="Kyndt J.A."/>
        </authorList>
    </citation>
    <scope>NUCLEOTIDE SEQUENCE [LARGE SCALE GENOMIC DNA]</scope>
    <source>
        <strain evidence="2 3">DSM 729</strain>
    </source>
</reference>
<dbReference type="InterPro" id="IPR007159">
    <property type="entry name" value="SpoVT-AbrB_dom"/>
</dbReference>
<dbReference type="GO" id="GO:0003677">
    <property type="term" value="F:DNA binding"/>
    <property type="evidence" value="ECO:0007669"/>
    <property type="project" value="InterPro"/>
</dbReference>
<dbReference type="RefSeq" id="WP_150097465.1">
    <property type="nucleotide sequence ID" value="NZ_VWPL01000014.1"/>
</dbReference>
<protein>
    <submittedName>
        <fullName evidence="2">AbrB family transcriptional regulator</fullName>
    </submittedName>
</protein>
<dbReference type="SUPFAM" id="SSF89447">
    <property type="entry name" value="AbrB/MazE/MraZ-like"/>
    <property type="match status" value="1"/>
</dbReference>
<organism evidence="2 3">
    <name type="scientific">Blastochloris sulfoviridis</name>
    <dbReference type="NCBI Taxonomy" id="50712"/>
    <lineage>
        <taxon>Bacteria</taxon>
        <taxon>Pseudomonadati</taxon>
        <taxon>Pseudomonadota</taxon>
        <taxon>Alphaproteobacteria</taxon>
        <taxon>Hyphomicrobiales</taxon>
        <taxon>Blastochloridaceae</taxon>
        <taxon>Blastochloris</taxon>
    </lineage>
</organism>
<name>A0A5M6HZY0_9HYPH</name>
<keyword evidence="3" id="KW-1185">Reference proteome</keyword>
<proteinExistence type="predicted"/>
<dbReference type="Pfam" id="PF04014">
    <property type="entry name" value="MazE_antitoxin"/>
    <property type="match status" value="1"/>
</dbReference>
<gene>
    <name evidence="2" type="ORF">F1193_09615</name>
</gene>
<accession>A0A5M6HZY0</accession>
<dbReference type="NCBIfam" id="TIGR02609">
    <property type="entry name" value="doc_partner"/>
    <property type="match status" value="1"/>
</dbReference>
<feature type="domain" description="SpoVT-AbrB" evidence="1">
    <location>
        <begin position="21"/>
        <end position="65"/>
    </location>
</feature>
<evidence type="ECO:0000259" key="1">
    <source>
        <dbReference type="SMART" id="SM00966"/>
    </source>
</evidence>
<dbReference type="InterPro" id="IPR013432">
    <property type="entry name" value="Doc_partner"/>
</dbReference>
<dbReference type="InterPro" id="IPR037914">
    <property type="entry name" value="SpoVT-AbrB_sf"/>
</dbReference>
<dbReference type="SMART" id="SM00966">
    <property type="entry name" value="SpoVT_AbrB"/>
    <property type="match status" value="1"/>
</dbReference>
<sequence>MKREDPAEARANTTGYVLKIKKIGNSVGVLLPKEMLARLHLQEGDVLHVIEQTERSVKLSPYDPRHAKAMEIARRSFRDYADTYKTLAK</sequence>
<dbReference type="Proteomes" id="UP000323886">
    <property type="component" value="Unassembled WGS sequence"/>
</dbReference>
<dbReference type="AlphaFoldDB" id="A0A5M6HZY0"/>
<comment type="caution">
    <text evidence="2">The sequence shown here is derived from an EMBL/GenBank/DDBJ whole genome shotgun (WGS) entry which is preliminary data.</text>
</comment>
<evidence type="ECO:0000313" key="2">
    <source>
        <dbReference type="EMBL" id="KAA5601195.1"/>
    </source>
</evidence>
<dbReference type="OrthoDB" id="5459182at2"/>
<evidence type="ECO:0000313" key="3">
    <source>
        <dbReference type="Proteomes" id="UP000323886"/>
    </source>
</evidence>
<dbReference type="EMBL" id="VWPL01000014">
    <property type="protein sequence ID" value="KAA5601195.1"/>
    <property type="molecule type" value="Genomic_DNA"/>
</dbReference>
<dbReference type="Gene3D" id="2.10.260.10">
    <property type="match status" value="1"/>
</dbReference>